<dbReference type="Proteomes" id="UP001559623">
    <property type="component" value="Unassembled WGS sequence"/>
</dbReference>
<dbReference type="PANTHER" id="PTHR38781:SF1">
    <property type="entry name" value="ANTITOXIN DINJ-RELATED"/>
    <property type="match status" value="1"/>
</dbReference>
<name>A0ABV3X3W4_9FIRM</name>
<dbReference type="Gene3D" id="1.10.1220.10">
    <property type="entry name" value="Met repressor-like"/>
    <property type="match status" value="1"/>
</dbReference>
<evidence type="ECO:0000256" key="1">
    <source>
        <dbReference type="ARBA" id="ARBA00010562"/>
    </source>
</evidence>
<accession>A0ABV3X3W4</accession>
<reference evidence="3 4" key="1">
    <citation type="submission" date="2023-04" db="EMBL/GenBank/DDBJ databases">
        <title>Genome Sequence of Selenomonas sputigena ATCC 33150.</title>
        <authorList>
            <person name="Miller D.P."/>
            <person name="Anvari S."/>
            <person name="Polson S.W."/>
            <person name="Macdonald M."/>
            <person name="Mcdowell J.V."/>
        </authorList>
    </citation>
    <scope>NUCLEOTIDE SEQUENCE [LARGE SCALE GENOMIC DNA]</scope>
    <source>
        <strain evidence="3 4">ATCC 33150</strain>
    </source>
</reference>
<dbReference type="InterPro" id="IPR013321">
    <property type="entry name" value="Arc_rbn_hlx_hlx"/>
</dbReference>
<dbReference type="InterPro" id="IPR007337">
    <property type="entry name" value="RelB/DinJ"/>
</dbReference>
<sequence>MPSTMIRVRMDSALKAQTDAALASMGLNMSVAVNAMARQILRQGKLPFELYATNPETMAALQEAEEIRKNPEDFKSYASAHEMMANILKKQK</sequence>
<dbReference type="NCBIfam" id="TIGR02384">
    <property type="entry name" value="RelB_DinJ"/>
    <property type="match status" value="1"/>
</dbReference>
<dbReference type="Pfam" id="PF04221">
    <property type="entry name" value="RelB"/>
    <property type="match status" value="1"/>
</dbReference>
<dbReference type="PIRSF" id="PIRSF003108">
    <property type="entry name" value="DinJ"/>
    <property type="match status" value="1"/>
</dbReference>
<keyword evidence="4" id="KW-1185">Reference proteome</keyword>
<organism evidence="3 4">
    <name type="scientific">Selenomonas sputigena</name>
    <dbReference type="NCBI Taxonomy" id="69823"/>
    <lineage>
        <taxon>Bacteria</taxon>
        <taxon>Bacillati</taxon>
        <taxon>Bacillota</taxon>
        <taxon>Negativicutes</taxon>
        <taxon>Selenomonadales</taxon>
        <taxon>Selenomonadaceae</taxon>
        <taxon>Selenomonas</taxon>
    </lineage>
</organism>
<proteinExistence type="inferred from homology"/>
<protein>
    <submittedName>
        <fullName evidence="3">Type II toxin-antitoxin system RelB/DinJ family antitoxin</fullName>
    </submittedName>
</protein>
<keyword evidence="2" id="KW-1277">Toxin-antitoxin system</keyword>
<gene>
    <name evidence="3" type="ORF">QCO44_04445</name>
</gene>
<evidence type="ECO:0000313" key="4">
    <source>
        <dbReference type="Proteomes" id="UP001559623"/>
    </source>
</evidence>
<dbReference type="RefSeq" id="WP_368846614.1">
    <property type="nucleotide sequence ID" value="NZ_CP194411.1"/>
</dbReference>
<evidence type="ECO:0000313" key="3">
    <source>
        <dbReference type="EMBL" id="MEX5284895.1"/>
    </source>
</evidence>
<dbReference type="PANTHER" id="PTHR38781">
    <property type="entry name" value="ANTITOXIN DINJ-RELATED"/>
    <property type="match status" value="1"/>
</dbReference>
<dbReference type="EMBL" id="JARVLH010000002">
    <property type="protein sequence ID" value="MEX5284895.1"/>
    <property type="molecule type" value="Genomic_DNA"/>
</dbReference>
<evidence type="ECO:0000256" key="2">
    <source>
        <dbReference type="ARBA" id="ARBA00022649"/>
    </source>
</evidence>
<comment type="caution">
    <text evidence="3">The sequence shown here is derived from an EMBL/GenBank/DDBJ whole genome shotgun (WGS) entry which is preliminary data.</text>
</comment>
<comment type="similarity">
    <text evidence="1">Belongs to the RelB/DinJ antitoxin family.</text>
</comment>
<dbReference type="InterPro" id="IPR026262">
    <property type="entry name" value="DinJ"/>
</dbReference>